<keyword evidence="7" id="KW-1185">Reference proteome</keyword>
<dbReference type="GO" id="GO:0009584">
    <property type="term" value="P:detection of visible light"/>
    <property type="evidence" value="ECO:0007669"/>
    <property type="project" value="InterPro"/>
</dbReference>
<gene>
    <name evidence="6" type="ORF">IQ235_12565</name>
</gene>
<keyword evidence="1" id="KW-0600">Photoreceptor protein</keyword>
<proteinExistence type="predicted"/>
<dbReference type="AlphaFoldDB" id="A0A928VYH4"/>
<evidence type="ECO:0000313" key="7">
    <source>
        <dbReference type="Proteomes" id="UP000621799"/>
    </source>
</evidence>
<reference evidence="6" key="1">
    <citation type="submission" date="2020-10" db="EMBL/GenBank/DDBJ databases">
        <authorList>
            <person name="Castelo-Branco R."/>
            <person name="Eusebio N."/>
            <person name="Adriana R."/>
            <person name="Vieira A."/>
            <person name="Brugerolle De Fraissinette N."/>
            <person name="Rezende De Castro R."/>
            <person name="Schneider M.P."/>
            <person name="Vasconcelos V."/>
            <person name="Leao P.N."/>
        </authorList>
    </citation>
    <scope>NUCLEOTIDE SEQUENCE</scope>
    <source>
        <strain evidence="6">LEGE 11467</strain>
    </source>
</reference>
<dbReference type="InterPro" id="IPR003018">
    <property type="entry name" value="GAF"/>
</dbReference>
<organism evidence="6 7">
    <name type="scientific">Zarconia navalis LEGE 11467</name>
    <dbReference type="NCBI Taxonomy" id="1828826"/>
    <lineage>
        <taxon>Bacteria</taxon>
        <taxon>Bacillati</taxon>
        <taxon>Cyanobacteriota</taxon>
        <taxon>Cyanophyceae</taxon>
        <taxon>Oscillatoriophycideae</taxon>
        <taxon>Oscillatoriales</taxon>
        <taxon>Oscillatoriales incertae sedis</taxon>
        <taxon>Zarconia</taxon>
        <taxon>Zarconia navalis</taxon>
    </lineage>
</organism>
<dbReference type="SUPFAM" id="SSF55781">
    <property type="entry name" value="GAF domain-like"/>
    <property type="match status" value="3"/>
</dbReference>
<dbReference type="InterPro" id="IPR001294">
    <property type="entry name" value="Phytochrome"/>
</dbReference>
<dbReference type="InterPro" id="IPR016132">
    <property type="entry name" value="Phyto_chromo_attachment"/>
</dbReference>
<dbReference type="EMBL" id="JADEXN010000220">
    <property type="protein sequence ID" value="MBE9041613.1"/>
    <property type="molecule type" value="Genomic_DNA"/>
</dbReference>
<keyword evidence="4" id="KW-0675">Receptor</keyword>
<dbReference type="GO" id="GO:0009881">
    <property type="term" value="F:photoreceptor activity"/>
    <property type="evidence" value="ECO:0007669"/>
    <property type="project" value="UniProtKB-KW"/>
</dbReference>
<sequence length="611" mass="69552">MSFTRADSTPTSNHCDRKHLLGRIAELALRSPEPELQDILTVTVTEVRLFLGTDRVKIYKFHSDGSGQTIAESVDETRLPSLLGLSFPADDIPEFARELFVKARMRSIVNVDTQQIGQSLQLDSELEQGEFDPVGYRSVDPCHLEYLTAMGVQSSLVIPILQADRLWGLLVSHHSESRTISEEELKDVQMVVEQLAVAIAQANLLTVARQRGQREAIVNRIGNFLHTIAAIDLQTALEETVKAFRGSGGRLYFRKEVIDDLNGIDSTQPQPQDHLTHIDATQLLTCGSNPVMSERAMYSILEQYSAWGKYFDREERSVWAIRDLYRTPELRNLQVAFQPTQIRGILMVPLCYGEQTLGYLSVFRDAIETEKLWAGEFDPDRRQEYPRQSFEVWKQSLGHRAPVWTYDDLELAPTLAKHFATAIVQDAMHRQVKTLNTSLERQVQERTAKLQQATEQQQVLYEVVTKIRQSLDVETVFKTTTDEVCRLLQADRVVIYRFNPDWSGEFVAESVVPGWNCLMKEQHQQPQLSENVNECSVKDLLEVQKIDDSYLQETQGGAFARGQTYRVCEDIYEAGFSDCYLKVLEICQARAYAIVAIYVGSQLWGLLAVYQ</sequence>
<evidence type="ECO:0000256" key="2">
    <source>
        <dbReference type="ARBA" id="ARBA00022606"/>
    </source>
</evidence>
<name>A0A928VYH4_9CYAN</name>
<evidence type="ECO:0000256" key="4">
    <source>
        <dbReference type="ARBA" id="ARBA00023170"/>
    </source>
</evidence>
<feature type="domain" description="Phytochrome chromophore attachment site" evidence="5">
    <location>
        <begin position="35"/>
        <end position="194"/>
    </location>
</feature>
<dbReference type="SMART" id="SM00065">
    <property type="entry name" value="GAF"/>
    <property type="match status" value="2"/>
</dbReference>
<dbReference type="GO" id="GO:0006355">
    <property type="term" value="P:regulation of DNA-templated transcription"/>
    <property type="evidence" value="ECO:0007669"/>
    <property type="project" value="InterPro"/>
</dbReference>
<dbReference type="Pfam" id="PF01590">
    <property type="entry name" value="GAF"/>
    <property type="match status" value="2"/>
</dbReference>
<feature type="non-terminal residue" evidence="6">
    <location>
        <position position="611"/>
    </location>
</feature>
<dbReference type="Gene3D" id="3.30.450.40">
    <property type="match status" value="3"/>
</dbReference>
<keyword evidence="2" id="KW-0716">Sensory transduction</keyword>
<dbReference type="InterPro" id="IPR029016">
    <property type="entry name" value="GAF-like_dom_sf"/>
</dbReference>
<keyword evidence="3" id="KW-0157">Chromophore</keyword>
<dbReference type="PRINTS" id="PR01033">
    <property type="entry name" value="PHYTOCHROME"/>
</dbReference>
<evidence type="ECO:0000259" key="5">
    <source>
        <dbReference type="PROSITE" id="PS50046"/>
    </source>
</evidence>
<dbReference type="RefSeq" id="WP_264321810.1">
    <property type="nucleotide sequence ID" value="NZ_JADEXN010000220.1"/>
</dbReference>
<evidence type="ECO:0000256" key="3">
    <source>
        <dbReference type="ARBA" id="ARBA00022991"/>
    </source>
</evidence>
<comment type="caution">
    <text evidence="6">The sequence shown here is derived from an EMBL/GenBank/DDBJ whole genome shotgun (WGS) entry which is preliminary data.</text>
</comment>
<dbReference type="Proteomes" id="UP000621799">
    <property type="component" value="Unassembled WGS sequence"/>
</dbReference>
<dbReference type="PROSITE" id="PS50046">
    <property type="entry name" value="PHYTOCHROME_2"/>
    <property type="match status" value="2"/>
</dbReference>
<evidence type="ECO:0000313" key="6">
    <source>
        <dbReference type="EMBL" id="MBE9041613.1"/>
    </source>
</evidence>
<feature type="domain" description="Phytochrome chromophore attachment site" evidence="5">
    <location>
        <begin position="472"/>
        <end position="611"/>
    </location>
</feature>
<protein>
    <submittedName>
        <fullName evidence="6">GAF domain-containing protein</fullName>
    </submittedName>
</protein>
<evidence type="ECO:0000256" key="1">
    <source>
        <dbReference type="ARBA" id="ARBA00022543"/>
    </source>
</evidence>
<accession>A0A928VYH4</accession>